<sequence>MSAVQTNIPDQLLEQAQLFVQEGWITNIDALIVEAMRRYLDSHREVIAEQLIREDIDWGLHGQD</sequence>
<name>A0AAJ0UH84_HALSE</name>
<reference evidence="1" key="2">
    <citation type="journal article" date="2020" name="Microorganisms">
        <title>Osmotic Adaptation and Compatible Solute Biosynthesis of Phototrophic Bacteria as Revealed from Genome Analyses.</title>
        <authorList>
            <person name="Imhoff J.F."/>
            <person name="Rahn T."/>
            <person name="Kunzel S."/>
            <person name="Keller A."/>
            <person name="Neulinger S.C."/>
        </authorList>
    </citation>
    <scope>NUCLEOTIDE SEQUENCE</scope>
    <source>
        <strain evidence="1">DSM 4395</strain>
    </source>
</reference>
<organism evidence="1 2">
    <name type="scientific">Halochromatium salexigens</name>
    <name type="common">Chromatium salexigens</name>
    <dbReference type="NCBI Taxonomy" id="49447"/>
    <lineage>
        <taxon>Bacteria</taxon>
        <taxon>Pseudomonadati</taxon>
        <taxon>Pseudomonadota</taxon>
        <taxon>Gammaproteobacteria</taxon>
        <taxon>Chromatiales</taxon>
        <taxon>Chromatiaceae</taxon>
        <taxon>Halochromatium</taxon>
    </lineage>
</organism>
<evidence type="ECO:0000313" key="1">
    <source>
        <dbReference type="EMBL" id="MBK5931419.1"/>
    </source>
</evidence>
<accession>A0AAJ0UH84</accession>
<proteinExistence type="predicted"/>
<dbReference type="Proteomes" id="UP001296967">
    <property type="component" value="Unassembled WGS sequence"/>
</dbReference>
<dbReference type="RefSeq" id="WP_201246256.1">
    <property type="nucleotide sequence ID" value="NZ_NHSF01000064.1"/>
</dbReference>
<evidence type="ECO:0000313" key="2">
    <source>
        <dbReference type="Proteomes" id="UP001296967"/>
    </source>
</evidence>
<dbReference type="AlphaFoldDB" id="A0AAJ0UH84"/>
<reference evidence="1" key="1">
    <citation type="submission" date="2017-05" db="EMBL/GenBank/DDBJ databases">
        <authorList>
            <person name="Imhoff J.F."/>
            <person name="Rahn T."/>
            <person name="Kuenzel S."/>
            <person name="Neulinger S.C."/>
        </authorList>
    </citation>
    <scope>NUCLEOTIDE SEQUENCE</scope>
    <source>
        <strain evidence="1">DSM 4395</strain>
    </source>
</reference>
<dbReference type="EMBL" id="NHSF01000064">
    <property type="protein sequence ID" value="MBK5931419.1"/>
    <property type="molecule type" value="Genomic_DNA"/>
</dbReference>
<keyword evidence="2" id="KW-1185">Reference proteome</keyword>
<comment type="caution">
    <text evidence="1">The sequence shown here is derived from an EMBL/GenBank/DDBJ whole genome shotgun (WGS) entry which is preliminary data.</text>
</comment>
<gene>
    <name evidence="1" type="ORF">CCR82_13050</name>
</gene>
<protein>
    <submittedName>
        <fullName evidence="1">CopG family transcriptional regulator</fullName>
    </submittedName>
</protein>